<comment type="caution">
    <text evidence="2">The sequence shown here is derived from an EMBL/GenBank/DDBJ whole genome shotgun (WGS) entry which is preliminary data.</text>
</comment>
<proteinExistence type="predicted"/>
<organism evidence="2 3">
    <name type="scientific">Thermococcus thioreducens</name>
    <dbReference type="NCBI Taxonomy" id="277988"/>
    <lineage>
        <taxon>Archaea</taxon>
        <taxon>Methanobacteriati</taxon>
        <taxon>Methanobacteriota</taxon>
        <taxon>Thermococci</taxon>
        <taxon>Thermococcales</taxon>
        <taxon>Thermococcaceae</taxon>
        <taxon>Thermococcus</taxon>
    </lineage>
</organism>
<dbReference type="Pfam" id="PF01637">
    <property type="entry name" value="ATPase_2"/>
    <property type="match status" value="1"/>
</dbReference>
<name>A0A0Q2S1J6_9EURY</name>
<evidence type="ECO:0000259" key="1">
    <source>
        <dbReference type="Pfam" id="PF01637"/>
    </source>
</evidence>
<dbReference type="Gene3D" id="3.40.50.300">
    <property type="entry name" value="P-loop containing nucleotide triphosphate hydrolases"/>
    <property type="match status" value="1"/>
</dbReference>
<evidence type="ECO:0000313" key="2">
    <source>
        <dbReference type="EMBL" id="KQH81411.1"/>
    </source>
</evidence>
<sequence length="250" mass="29177">KTYILQKFLSEVDGVYLLAEESETILDDFSERLAEYFKDPFLMENPFQNWRAFFTYLAGKSSERLVVVIDEVQYIAKAQRDFLSVLQKYWDMHLSNTKIMLILCGSLVSFMEGVLSAKSPIYGRRTGAWKVEEMDFFNVRKFHPLSTEEAVHVYSVFGGVPQYWADYDPELDFWDNLRVLLLSKGAKYYDEPKYLLKQELRDVSRYFSILRAIALGYNRFGQIADRAKVDLNSLGKYLNVLEGMGYISEE</sequence>
<dbReference type="AlphaFoldDB" id="A0A0Q2S1J6"/>
<dbReference type="Proteomes" id="UP000051862">
    <property type="component" value="Unassembled WGS sequence"/>
</dbReference>
<accession>A0A0Q2S1J6</accession>
<feature type="domain" description="ATPase" evidence="1">
    <location>
        <begin position="21"/>
        <end position="163"/>
    </location>
</feature>
<dbReference type="GO" id="GO:0005524">
    <property type="term" value="F:ATP binding"/>
    <property type="evidence" value="ECO:0007669"/>
    <property type="project" value="InterPro"/>
</dbReference>
<dbReference type="EMBL" id="LIXN01000037">
    <property type="protein sequence ID" value="KQH81411.1"/>
    <property type="molecule type" value="Genomic_DNA"/>
</dbReference>
<dbReference type="PANTHER" id="PTHR34704">
    <property type="entry name" value="ATPASE"/>
    <property type="match status" value="1"/>
</dbReference>
<evidence type="ECO:0000313" key="3">
    <source>
        <dbReference type="Proteomes" id="UP000051862"/>
    </source>
</evidence>
<protein>
    <submittedName>
        <fullName evidence="2">ArsR family transcriptional regulator</fullName>
    </submittedName>
</protein>
<dbReference type="InterPro" id="IPR036388">
    <property type="entry name" value="WH-like_DNA-bd_sf"/>
</dbReference>
<dbReference type="SUPFAM" id="SSF52540">
    <property type="entry name" value="P-loop containing nucleoside triphosphate hydrolases"/>
    <property type="match status" value="1"/>
</dbReference>
<dbReference type="RefSeq" id="WP_169786420.1">
    <property type="nucleotide sequence ID" value="NZ_LIXN01000037.1"/>
</dbReference>
<reference evidence="2 3" key="1">
    <citation type="submission" date="2015-08" db="EMBL/GenBank/DDBJ databases">
        <title>Thermococcus thioreducens DSM 14981 genome sequencing.</title>
        <authorList>
            <person name="Hong S.-J."/>
            <person name="Kim M.-C."/>
            <person name="Shin J.-H."/>
        </authorList>
    </citation>
    <scope>NUCLEOTIDE SEQUENCE [LARGE SCALE GENOMIC DNA]</scope>
    <source>
        <strain evidence="2 3">DSM 14981</strain>
    </source>
</reference>
<dbReference type="STRING" id="277988.SAMN05216170_1066"/>
<dbReference type="PANTHER" id="PTHR34704:SF1">
    <property type="entry name" value="ATPASE"/>
    <property type="match status" value="1"/>
</dbReference>
<dbReference type="InterPro" id="IPR011579">
    <property type="entry name" value="ATPase_dom"/>
</dbReference>
<dbReference type="Gene3D" id="1.10.10.10">
    <property type="entry name" value="Winged helix-like DNA-binding domain superfamily/Winged helix DNA-binding domain"/>
    <property type="match status" value="1"/>
</dbReference>
<dbReference type="InterPro" id="IPR027417">
    <property type="entry name" value="P-loop_NTPase"/>
</dbReference>
<feature type="non-terminal residue" evidence="2">
    <location>
        <position position="250"/>
    </location>
</feature>
<gene>
    <name evidence="2" type="ORF">AMR53_11535</name>
</gene>
<feature type="non-terminal residue" evidence="2">
    <location>
        <position position="1"/>
    </location>
</feature>